<accession>A0A174SVF5</accession>
<evidence type="ECO:0000313" key="2">
    <source>
        <dbReference type="Proteomes" id="UP000095765"/>
    </source>
</evidence>
<dbReference type="Gene3D" id="3.30.160.60">
    <property type="entry name" value="Classic Zinc Finger"/>
    <property type="match status" value="1"/>
</dbReference>
<dbReference type="GO" id="GO:0003677">
    <property type="term" value="F:DNA binding"/>
    <property type="evidence" value="ECO:0007669"/>
    <property type="project" value="InterPro"/>
</dbReference>
<dbReference type="GO" id="GO:0008907">
    <property type="term" value="F:integrase activity"/>
    <property type="evidence" value="ECO:0007669"/>
    <property type="project" value="InterPro"/>
</dbReference>
<proteinExistence type="predicted"/>
<dbReference type="AlphaFoldDB" id="A0A174SVF5"/>
<reference evidence="1 2" key="1">
    <citation type="submission" date="2015-09" db="EMBL/GenBank/DDBJ databases">
        <authorList>
            <consortium name="Pathogen Informatics"/>
        </authorList>
    </citation>
    <scope>NUCLEOTIDE SEQUENCE [LARGE SCALE GENOMIC DNA]</scope>
    <source>
        <strain evidence="1 2">2789STDY5834939</strain>
    </source>
</reference>
<evidence type="ECO:0000313" key="1">
    <source>
        <dbReference type="EMBL" id="CUP99668.1"/>
    </source>
</evidence>
<dbReference type="Proteomes" id="UP000095765">
    <property type="component" value="Unassembled WGS sequence"/>
</dbReference>
<sequence length="104" mass="12022">MPRSSGKNRTYEYRYSDGHGKVQSVYGKTLESLRKKEKTIQRDMADGIDYATGEITVSELVDRYMNLKRDLSENTRRGYGTVIITMMILRFCWGQDFTSASFTV</sequence>
<organism evidence="1 2">
    <name type="scientific">Anaerotruncus colihominis</name>
    <dbReference type="NCBI Taxonomy" id="169435"/>
    <lineage>
        <taxon>Bacteria</taxon>
        <taxon>Bacillati</taxon>
        <taxon>Bacillota</taxon>
        <taxon>Clostridia</taxon>
        <taxon>Eubacteriales</taxon>
        <taxon>Oscillospiraceae</taxon>
        <taxon>Anaerotruncus</taxon>
    </lineage>
</organism>
<protein>
    <submittedName>
        <fullName evidence="1">Uncharacterized protein</fullName>
    </submittedName>
</protein>
<gene>
    <name evidence="1" type="ORF">ERS852551_02692</name>
</gene>
<name>A0A174SVF5_9FIRM</name>
<dbReference type="EMBL" id="CZBE01000020">
    <property type="protein sequence ID" value="CUP99668.1"/>
    <property type="molecule type" value="Genomic_DNA"/>
</dbReference>
<dbReference type="RefSeq" id="WP_055245671.1">
    <property type="nucleotide sequence ID" value="NZ_CABIWA010000001.1"/>
</dbReference>